<dbReference type="InterPro" id="IPR001509">
    <property type="entry name" value="Epimerase_deHydtase"/>
</dbReference>
<reference evidence="6" key="1">
    <citation type="submission" date="2021-03" db="EMBL/GenBank/DDBJ databases">
        <title>Draft genome sequence of rust myrtle Austropuccinia psidii MF-1, a brazilian biotype.</title>
        <authorList>
            <person name="Quecine M.C."/>
            <person name="Pachon D.M.R."/>
            <person name="Bonatelli M.L."/>
            <person name="Correr F.H."/>
            <person name="Franceschini L.M."/>
            <person name="Leite T.F."/>
            <person name="Margarido G.R.A."/>
            <person name="Almeida C.A."/>
            <person name="Ferrarezi J.A."/>
            <person name="Labate C.A."/>
        </authorList>
    </citation>
    <scope>NUCLEOTIDE SEQUENCE</scope>
    <source>
        <strain evidence="6">MF-1</strain>
    </source>
</reference>
<sequence length="252" mass="27020">MARNSLVLGSTGQVGRHLLKSLLASPQIAQLTEAGRRSAIDTGIVQRDDLLGHQKLTQPVILDFAQGPEDCAASKDKLQNKDIVYIALGTTRKAAKSPQAFEDIDRGYPVLAAKLAKTENLKQTLVYCSSAGASANSPFLYPKSKGLTEIELTDIGYDQNIIFRPGALADVARPESRFLESVLLKVTGIMSCITDSIQIPVSTLGLAMAKAGVLGYEGLEKHGIGQKISTQSNKEFWLIGNAEAIKLAKIVV</sequence>
<keyword evidence="3" id="KW-0496">Mitochondrion</keyword>
<gene>
    <name evidence="6" type="ORF">O181_024074</name>
</gene>
<dbReference type="GO" id="GO:0005741">
    <property type="term" value="C:mitochondrial outer membrane"/>
    <property type="evidence" value="ECO:0007669"/>
    <property type="project" value="UniProtKB-SubCell"/>
</dbReference>
<evidence type="ECO:0000256" key="3">
    <source>
        <dbReference type="ARBA" id="ARBA00023128"/>
    </source>
</evidence>
<proteinExistence type="inferred from homology"/>
<dbReference type="InterPro" id="IPR036291">
    <property type="entry name" value="NAD(P)-bd_dom_sf"/>
</dbReference>
<name>A0A9Q3GZB0_9BASI</name>
<dbReference type="PANTHER" id="PTHR14097:SF7">
    <property type="entry name" value="OXIDOREDUCTASE HTATIP2"/>
    <property type="match status" value="1"/>
</dbReference>
<dbReference type="Proteomes" id="UP000765509">
    <property type="component" value="Unassembled WGS sequence"/>
</dbReference>
<keyword evidence="4" id="KW-0472">Membrane</keyword>
<evidence type="ECO:0000256" key="2">
    <source>
        <dbReference type="ARBA" id="ARBA00006617"/>
    </source>
</evidence>
<evidence type="ECO:0000256" key="1">
    <source>
        <dbReference type="ARBA" id="ARBA00004450"/>
    </source>
</evidence>
<dbReference type="GO" id="GO:0051170">
    <property type="term" value="P:import into nucleus"/>
    <property type="evidence" value="ECO:0007669"/>
    <property type="project" value="TreeGrafter"/>
</dbReference>
<comment type="subcellular location">
    <subcellularLocation>
        <location evidence="1">Mitochondrion outer membrane</location>
        <topology evidence="1">Peripheral membrane protein</topology>
    </subcellularLocation>
</comment>
<dbReference type="Pfam" id="PF01370">
    <property type="entry name" value="Epimerase"/>
    <property type="match status" value="1"/>
</dbReference>
<evidence type="ECO:0000256" key="4">
    <source>
        <dbReference type="ARBA" id="ARBA00023136"/>
    </source>
</evidence>
<comment type="similarity">
    <text evidence="2">Belongs to the FMP52 family.</text>
</comment>
<organism evidence="6 7">
    <name type="scientific">Austropuccinia psidii MF-1</name>
    <dbReference type="NCBI Taxonomy" id="1389203"/>
    <lineage>
        <taxon>Eukaryota</taxon>
        <taxon>Fungi</taxon>
        <taxon>Dikarya</taxon>
        <taxon>Basidiomycota</taxon>
        <taxon>Pucciniomycotina</taxon>
        <taxon>Pucciniomycetes</taxon>
        <taxon>Pucciniales</taxon>
        <taxon>Sphaerophragmiaceae</taxon>
        <taxon>Austropuccinia</taxon>
    </lineage>
</organism>
<evidence type="ECO:0000259" key="5">
    <source>
        <dbReference type="Pfam" id="PF01370"/>
    </source>
</evidence>
<protein>
    <recommendedName>
        <fullName evidence="5">NAD-dependent epimerase/dehydratase domain-containing protein</fullName>
    </recommendedName>
</protein>
<dbReference type="AlphaFoldDB" id="A0A9Q3GZB0"/>
<evidence type="ECO:0000313" key="6">
    <source>
        <dbReference type="EMBL" id="MBW0484359.1"/>
    </source>
</evidence>
<keyword evidence="7" id="KW-1185">Reference proteome</keyword>
<dbReference type="EMBL" id="AVOT02007646">
    <property type="protein sequence ID" value="MBW0484359.1"/>
    <property type="molecule type" value="Genomic_DNA"/>
</dbReference>
<evidence type="ECO:0000313" key="7">
    <source>
        <dbReference type="Proteomes" id="UP000765509"/>
    </source>
</evidence>
<accession>A0A9Q3GZB0</accession>
<dbReference type="PANTHER" id="PTHR14097">
    <property type="entry name" value="OXIDOREDUCTASE HTATIP2"/>
    <property type="match status" value="1"/>
</dbReference>
<dbReference type="OrthoDB" id="430436at2759"/>
<comment type="caution">
    <text evidence="6">The sequence shown here is derived from an EMBL/GenBank/DDBJ whole genome shotgun (WGS) entry which is preliminary data.</text>
</comment>
<dbReference type="Gene3D" id="3.40.50.720">
    <property type="entry name" value="NAD(P)-binding Rossmann-like Domain"/>
    <property type="match status" value="1"/>
</dbReference>
<dbReference type="SUPFAM" id="SSF51735">
    <property type="entry name" value="NAD(P)-binding Rossmann-fold domains"/>
    <property type="match status" value="1"/>
</dbReference>
<feature type="domain" description="NAD-dependent epimerase/dehydratase" evidence="5">
    <location>
        <begin position="6"/>
        <end position="133"/>
    </location>
</feature>